<accession>A0AAE1SP86</accession>
<evidence type="ECO:0000256" key="4">
    <source>
        <dbReference type="ARBA" id="ARBA00024953"/>
    </source>
</evidence>
<dbReference type="PROSITE" id="PS00854">
    <property type="entry name" value="PROTEASOME_BETA_1"/>
    <property type="match status" value="1"/>
</dbReference>
<dbReference type="InterPro" id="IPR033811">
    <property type="entry name" value="Proteasome_beta_3"/>
</dbReference>
<dbReference type="Pfam" id="PF00227">
    <property type="entry name" value="Proteasome"/>
    <property type="match status" value="1"/>
</dbReference>
<keyword evidence="1 5" id="KW-0963">Cytoplasm</keyword>
<dbReference type="Proteomes" id="UP001291623">
    <property type="component" value="Unassembled WGS sequence"/>
</dbReference>
<comment type="function">
    <text evidence="5">Component of the proteasome, a multicatalytic proteinase complex which is characterized by its ability to cleave peptides with Arg, Phe, Tyr, Leu, and Glu adjacent to the leaving group at neutral or slightly basic pH. The proteasome has an ATP-dependent proteolytic activity.</text>
</comment>
<reference evidence="6" key="1">
    <citation type="submission" date="2023-12" db="EMBL/GenBank/DDBJ databases">
        <title>Genome assembly of Anisodus tanguticus.</title>
        <authorList>
            <person name="Wang Y.-J."/>
        </authorList>
    </citation>
    <scope>NUCLEOTIDE SEQUENCE</scope>
    <source>
        <strain evidence="6">KB-2021</strain>
        <tissue evidence="6">Leaf</tissue>
    </source>
</reference>
<evidence type="ECO:0000256" key="5">
    <source>
        <dbReference type="RuleBase" id="RU004203"/>
    </source>
</evidence>
<organism evidence="6 7">
    <name type="scientific">Anisodus tanguticus</name>
    <dbReference type="NCBI Taxonomy" id="243964"/>
    <lineage>
        <taxon>Eukaryota</taxon>
        <taxon>Viridiplantae</taxon>
        <taxon>Streptophyta</taxon>
        <taxon>Embryophyta</taxon>
        <taxon>Tracheophyta</taxon>
        <taxon>Spermatophyta</taxon>
        <taxon>Magnoliopsida</taxon>
        <taxon>eudicotyledons</taxon>
        <taxon>Gunneridae</taxon>
        <taxon>Pentapetalae</taxon>
        <taxon>asterids</taxon>
        <taxon>lamiids</taxon>
        <taxon>Solanales</taxon>
        <taxon>Solanaceae</taxon>
        <taxon>Solanoideae</taxon>
        <taxon>Hyoscyameae</taxon>
        <taxon>Anisodus</taxon>
    </lineage>
</organism>
<comment type="function">
    <text evidence="4">Non-catalytic component of the proteasome, a multicatalytic proteinase complex which is characterized by its ability to cleave peptides with Arg, Phe, Tyr, Leu, and Glu adjacent to the leaving group at neutral or slightly basic pH. The proteasome has an ATP-dependent proteolytic activity.</text>
</comment>
<dbReference type="FunFam" id="3.60.20.10:FF:000032">
    <property type="entry name" value="Proteasome subunit beta"/>
    <property type="match status" value="1"/>
</dbReference>
<comment type="similarity">
    <text evidence="5">Belongs to the peptidase T1B family.</text>
</comment>
<name>A0AAE1SP86_9SOLA</name>
<dbReference type="InterPro" id="IPR029055">
    <property type="entry name" value="Ntn_hydrolases_N"/>
</dbReference>
<dbReference type="SUPFAM" id="SSF56235">
    <property type="entry name" value="N-terminal nucleophile aminohydrolases (Ntn hydrolases)"/>
    <property type="match status" value="2"/>
</dbReference>
<sequence>MSIFEYNGSALVAMVGKNCFAIASDRRLGVQLQTIATDFQRIFKIHEKLFIGLSGLATDTQTLHQRLVFRHKLYELREERDMKPETFASLVSAILYEKRFGPYLCQPVIAGLGDDDKPFICTMDSIGAKELAKDFVVSGTASESLYGACEAMFKPDMEENALWRKVITAKMDVTENERFSEEVTNHYLSFWEDTIFRFAVGYGLRSLGRIVVLRLEKGKTQNQMGHNLLDRYIELVVREIMDSVHKIYEWTNKDEGEDVMVFGPEELFETISQALLSSVDRDCLSGWGGHVYVVTPTEVTERILKGRMD</sequence>
<dbReference type="InterPro" id="IPR023333">
    <property type="entry name" value="Proteasome_suB-type"/>
</dbReference>
<dbReference type="GO" id="GO:0005737">
    <property type="term" value="C:cytoplasm"/>
    <property type="evidence" value="ECO:0007669"/>
    <property type="project" value="UniProtKB-SubCell"/>
</dbReference>
<comment type="subcellular location">
    <subcellularLocation>
        <location evidence="5">Cytoplasm</location>
    </subcellularLocation>
    <subcellularLocation>
        <location evidence="5">Nucleus</location>
    </subcellularLocation>
</comment>
<keyword evidence="7" id="KW-1185">Reference proteome</keyword>
<evidence type="ECO:0000256" key="1">
    <source>
        <dbReference type="ARBA" id="ARBA00022490"/>
    </source>
</evidence>
<evidence type="ECO:0000256" key="3">
    <source>
        <dbReference type="ARBA" id="ARBA00023242"/>
    </source>
</evidence>
<dbReference type="PANTHER" id="PTHR32194:SF10">
    <property type="entry name" value="PROTEASOME SUBUNIT BETA TYPE-3"/>
    <property type="match status" value="1"/>
</dbReference>
<evidence type="ECO:0000256" key="2">
    <source>
        <dbReference type="ARBA" id="ARBA00022942"/>
    </source>
</evidence>
<comment type="subunit">
    <text evidence="5">Component of the proteasome complex.</text>
</comment>
<dbReference type="AlphaFoldDB" id="A0AAE1SP86"/>
<dbReference type="PANTHER" id="PTHR32194">
    <property type="entry name" value="METALLOPROTEASE TLDD"/>
    <property type="match status" value="1"/>
</dbReference>
<dbReference type="InterPro" id="IPR001353">
    <property type="entry name" value="Proteasome_sua/b"/>
</dbReference>
<keyword evidence="3 5" id="KW-0539">Nucleus</keyword>
<protein>
    <recommendedName>
        <fullName evidence="5">Proteasome subunit beta</fullName>
    </recommendedName>
</protein>
<dbReference type="EMBL" id="JAVYJV010000004">
    <property type="protein sequence ID" value="KAK4373497.1"/>
    <property type="molecule type" value="Genomic_DNA"/>
</dbReference>
<dbReference type="GO" id="GO:0043161">
    <property type="term" value="P:proteasome-mediated ubiquitin-dependent protein catabolic process"/>
    <property type="evidence" value="ECO:0007669"/>
    <property type="project" value="InterPro"/>
</dbReference>
<dbReference type="Gene3D" id="3.60.20.10">
    <property type="entry name" value="Glutamine Phosphoribosylpyrophosphate, subunit 1, domain 1"/>
    <property type="match status" value="2"/>
</dbReference>
<dbReference type="GO" id="GO:0019774">
    <property type="term" value="C:proteasome core complex, beta-subunit complex"/>
    <property type="evidence" value="ECO:0007669"/>
    <property type="project" value="InterPro"/>
</dbReference>
<evidence type="ECO:0000313" key="6">
    <source>
        <dbReference type="EMBL" id="KAK4373497.1"/>
    </source>
</evidence>
<dbReference type="GO" id="GO:0005634">
    <property type="term" value="C:nucleus"/>
    <property type="evidence" value="ECO:0007669"/>
    <property type="project" value="UniProtKB-SubCell"/>
</dbReference>
<proteinExistence type="inferred from homology"/>
<dbReference type="PROSITE" id="PS51476">
    <property type="entry name" value="PROTEASOME_BETA_2"/>
    <property type="match status" value="1"/>
</dbReference>
<comment type="caution">
    <text evidence="6">The sequence shown here is derived from an EMBL/GenBank/DDBJ whole genome shotgun (WGS) entry which is preliminary data.</text>
</comment>
<gene>
    <name evidence="6" type="ORF">RND71_008881</name>
</gene>
<dbReference type="InterPro" id="IPR016050">
    <property type="entry name" value="Proteasome_bsu_CS"/>
</dbReference>
<dbReference type="CDD" id="cd03759">
    <property type="entry name" value="proteasome_beta_type_3"/>
    <property type="match status" value="1"/>
</dbReference>
<keyword evidence="2 5" id="KW-0647">Proteasome</keyword>
<evidence type="ECO:0000313" key="7">
    <source>
        <dbReference type="Proteomes" id="UP001291623"/>
    </source>
</evidence>